<dbReference type="PIRSF" id="PIRSF006386">
    <property type="entry name" value="HCCAis_GSTk"/>
    <property type="match status" value="1"/>
</dbReference>
<protein>
    <recommendedName>
        <fullName evidence="4">Glutathione S-transferase kappa</fullName>
        <ecNumber evidence="4">2.5.1.18</ecNumber>
    </recommendedName>
</protein>
<evidence type="ECO:0000256" key="5">
    <source>
        <dbReference type="PIRSR" id="PIRSR006386-1"/>
    </source>
</evidence>
<dbReference type="Pfam" id="PF01323">
    <property type="entry name" value="DSBA"/>
    <property type="match status" value="1"/>
</dbReference>
<dbReference type="FunFam" id="3.40.30.10:FF:000096">
    <property type="entry name" value="Glutathione S-transferase kappa"/>
    <property type="match status" value="1"/>
</dbReference>
<evidence type="ECO:0000256" key="3">
    <source>
        <dbReference type="ARBA" id="ARBA00047960"/>
    </source>
</evidence>
<dbReference type="InterPro" id="IPR001853">
    <property type="entry name" value="DSBA-like_thioredoxin_dom"/>
</dbReference>
<dbReference type="PANTHER" id="PTHR42943">
    <property type="entry name" value="GLUTATHIONE S-TRANSFERASE KAPPA"/>
    <property type="match status" value="1"/>
</dbReference>
<comment type="caution">
    <text evidence="7">The sequence shown here is derived from an EMBL/GenBank/DDBJ whole genome shotgun (WGS) entry which is preliminary data.</text>
</comment>
<dbReference type="OrthoDB" id="4664297at2759"/>
<dbReference type="STRING" id="1230097.A0A423XMA4"/>
<dbReference type="Proteomes" id="UP000285146">
    <property type="component" value="Unassembled WGS sequence"/>
</dbReference>
<proteinExistence type="inferred from homology"/>
<name>A0A423XMA4_9PEZI</name>
<accession>A0A423XMA4</accession>
<dbReference type="EMBL" id="LKEB01000002">
    <property type="protein sequence ID" value="ROW17595.1"/>
    <property type="molecule type" value="Genomic_DNA"/>
</dbReference>
<keyword evidence="2 4" id="KW-0808">Transferase</keyword>
<dbReference type="GO" id="GO:0005739">
    <property type="term" value="C:mitochondrion"/>
    <property type="evidence" value="ECO:0007669"/>
    <property type="project" value="TreeGrafter"/>
</dbReference>
<dbReference type="AlphaFoldDB" id="A0A423XMA4"/>
<reference evidence="7 8" key="1">
    <citation type="submission" date="2015-09" db="EMBL/GenBank/DDBJ databases">
        <title>Host preference determinants of Valsa canker pathogens revealed by comparative genomics.</title>
        <authorList>
            <person name="Yin Z."/>
            <person name="Huang L."/>
        </authorList>
    </citation>
    <scope>NUCLEOTIDE SEQUENCE [LARGE SCALE GENOMIC DNA]</scope>
    <source>
        <strain evidence="7 8">SXYLt</strain>
    </source>
</reference>
<keyword evidence="8" id="KW-1185">Reference proteome</keyword>
<evidence type="ECO:0000256" key="4">
    <source>
        <dbReference type="PIRNR" id="PIRNR006386"/>
    </source>
</evidence>
<evidence type="ECO:0000259" key="6">
    <source>
        <dbReference type="Pfam" id="PF01323"/>
    </source>
</evidence>
<dbReference type="GO" id="GO:0006749">
    <property type="term" value="P:glutathione metabolic process"/>
    <property type="evidence" value="ECO:0007669"/>
    <property type="project" value="TreeGrafter"/>
</dbReference>
<feature type="active site" description="Nucleophile" evidence="5">
    <location>
        <position position="13"/>
    </location>
</feature>
<organism evidence="7 8">
    <name type="scientific">Cytospora leucostoma</name>
    <dbReference type="NCBI Taxonomy" id="1230097"/>
    <lineage>
        <taxon>Eukaryota</taxon>
        <taxon>Fungi</taxon>
        <taxon>Dikarya</taxon>
        <taxon>Ascomycota</taxon>
        <taxon>Pezizomycotina</taxon>
        <taxon>Sordariomycetes</taxon>
        <taxon>Sordariomycetidae</taxon>
        <taxon>Diaporthales</taxon>
        <taxon>Cytosporaceae</taxon>
        <taxon>Cytospora</taxon>
    </lineage>
</organism>
<comment type="catalytic activity">
    <reaction evidence="3 4">
        <text>RX + glutathione = an S-substituted glutathione + a halide anion + H(+)</text>
        <dbReference type="Rhea" id="RHEA:16437"/>
        <dbReference type="ChEBI" id="CHEBI:15378"/>
        <dbReference type="ChEBI" id="CHEBI:16042"/>
        <dbReference type="ChEBI" id="CHEBI:17792"/>
        <dbReference type="ChEBI" id="CHEBI:57925"/>
        <dbReference type="ChEBI" id="CHEBI:90779"/>
        <dbReference type="EC" id="2.5.1.18"/>
    </reaction>
</comment>
<evidence type="ECO:0000313" key="8">
    <source>
        <dbReference type="Proteomes" id="UP000285146"/>
    </source>
</evidence>
<sequence>MGGRIDCYIDIASLYSYIGFVHLVNNLATLESHGVQVDFHPILLGAVMASSGNKPPWTLKAKARYGAIEGRRATAHAGRPEIRFPKDLMPMAHTVLPLRALHYIKANHPRETYHAALEHFFHKFWTPPNLNLSQEDVFAQVLADFDGFLPDECERILAGARSQEMKDALTRATRSALDKGAFGAPWLWVRNDKGEAEPFFGSDRFQFVYKHLGLPHRDVELLPPGGQAKL</sequence>
<gene>
    <name evidence="7" type="ORF">VPNG_00563</name>
</gene>
<dbReference type="GO" id="GO:0005777">
    <property type="term" value="C:peroxisome"/>
    <property type="evidence" value="ECO:0007669"/>
    <property type="project" value="TreeGrafter"/>
</dbReference>
<dbReference type="InterPro" id="IPR036249">
    <property type="entry name" value="Thioredoxin-like_sf"/>
</dbReference>
<feature type="domain" description="DSBA-like thioredoxin" evidence="6">
    <location>
        <begin position="5"/>
        <end position="212"/>
    </location>
</feature>
<dbReference type="PANTHER" id="PTHR42943:SF13">
    <property type="entry name" value="GLUTATHIONE S-TRANSFERASE KAPPA-RELATED"/>
    <property type="match status" value="1"/>
</dbReference>
<dbReference type="InParanoid" id="A0A423XMA4"/>
<evidence type="ECO:0000313" key="7">
    <source>
        <dbReference type="EMBL" id="ROW17595.1"/>
    </source>
</evidence>
<dbReference type="InterPro" id="IPR051924">
    <property type="entry name" value="GST_Kappa/NadH"/>
</dbReference>
<dbReference type="SUPFAM" id="SSF52833">
    <property type="entry name" value="Thioredoxin-like"/>
    <property type="match status" value="1"/>
</dbReference>
<dbReference type="InterPro" id="IPR014440">
    <property type="entry name" value="HCCAis_GSTk"/>
</dbReference>
<dbReference type="EC" id="2.5.1.18" evidence="4"/>
<dbReference type="Gene3D" id="3.40.30.10">
    <property type="entry name" value="Glutaredoxin"/>
    <property type="match status" value="1"/>
</dbReference>
<evidence type="ECO:0000256" key="1">
    <source>
        <dbReference type="ARBA" id="ARBA00006494"/>
    </source>
</evidence>
<dbReference type="GO" id="GO:0004364">
    <property type="term" value="F:glutathione transferase activity"/>
    <property type="evidence" value="ECO:0007669"/>
    <property type="project" value="UniProtKB-UniRule"/>
</dbReference>
<dbReference type="GO" id="GO:0004602">
    <property type="term" value="F:glutathione peroxidase activity"/>
    <property type="evidence" value="ECO:0007669"/>
    <property type="project" value="TreeGrafter"/>
</dbReference>
<comment type="similarity">
    <text evidence="1 4">Belongs to the GST superfamily. Kappa family.</text>
</comment>
<evidence type="ECO:0000256" key="2">
    <source>
        <dbReference type="ARBA" id="ARBA00022679"/>
    </source>
</evidence>